<evidence type="ECO:0000259" key="1">
    <source>
        <dbReference type="PROSITE" id="PS51704"/>
    </source>
</evidence>
<dbReference type="GO" id="GO:0006629">
    <property type="term" value="P:lipid metabolic process"/>
    <property type="evidence" value="ECO:0007669"/>
    <property type="project" value="InterPro"/>
</dbReference>
<sequence length="254" mass="27531">MKRPALPEAFLKAPIAHRGFHNLAAGIPENSLASFQAAIDAGYGIELDVQATKDADAMVFHDYDMRRLTGTAGPIQMCDLSEAKARTLLGNDEPIPTFSEMLDFVAGRVPLLIEIKDQHGAMGPVDGRLERAVAEALKGYDGDVALMSFNPHSVAVLAEAAPDIPRGITTENWQGEDEQLIPAARRAELVNIEDYDRVGACFISHQAADLDRPRVAELKTAGAHVLCWTIRSAEQEAEARKVAQNVTFEGYVPG</sequence>
<dbReference type="PANTHER" id="PTHR46211:SF1">
    <property type="entry name" value="GLYCEROPHOSPHODIESTER PHOSPHODIESTERASE, CYTOPLASMIC"/>
    <property type="match status" value="1"/>
</dbReference>
<feature type="domain" description="GP-PDE" evidence="1">
    <location>
        <begin position="12"/>
        <end position="254"/>
    </location>
</feature>
<dbReference type="Gene3D" id="3.20.20.190">
    <property type="entry name" value="Phosphatidylinositol (PI) phosphodiesterase"/>
    <property type="match status" value="1"/>
</dbReference>
<dbReference type="Pfam" id="PF03009">
    <property type="entry name" value="GDPD"/>
    <property type="match status" value="1"/>
</dbReference>
<evidence type="ECO:0000313" key="2">
    <source>
        <dbReference type="EMBL" id="MBI1495185.1"/>
    </source>
</evidence>
<proteinExistence type="predicted"/>
<dbReference type="GO" id="GO:0008081">
    <property type="term" value="F:phosphoric diester hydrolase activity"/>
    <property type="evidence" value="ECO:0007669"/>
    <property type="project" value="InterPro"/>
</dbReference>
<reference evidence="2" key="1">
    <citation type="submission" date="2020-10" db="EMBL/GenBank/DDBJ databases">
        <title>Paenihalocynthiibacter styelae gen. nov., sp. nov., isolated from stalked sea squirt Styela clava.</title>
        <authorList>
            <person name="Kim Y.-O."/>
            <person name="Yoon J.-H."/>
        </authorList>
    </citation>
    <scope>NUCLEOTIDE SEQUENCE</scope>
    <source>
        <strain evidence="2">MYP1-1</strain>
    </source>
</reference>
<organism evidence="2 3">
    <name type="scientific">Halocynthiibacter styelae</name>
    <dbReference type="NCBI Taxonomy" id="2761955"/>
    <lineage>
        <taxon>Bacteria</taxon>
        <taxon>Pseudomonadati</taxon>
        <taxon>Pseudomonadota</taxon>
        <taxon>Alphaproteobacteria</taxon>
        <taxon>Rhodobacterales</taxon>
        <taxon>Paracoccaceae</taxon>
        <taxon>Halocynthiibacter</taxon>
    </lineage>
</organism>
<dbReference type="InterPro" id="IPR030395">
    <property type="entry name" value="GP_PDE_dom"/>
</dbReference>
<dbReference type="AlphaFoldDB" id="A0A8J7LLA9"/>
<protein>
    <submittedName>
        <fullName evidence="2">Phosphodiesterase</fullName>
    </submittedName>
</protein>
<dbReference type="Proteomes" id="UP000640583">
    <property type="component" value="Unassembled WGS sequence"/>
</dbReference>
<dbReference type="RefSeq" id="WP_228849897.1">
    <property type="nucleotide sequence ID" value="NZ_JADCKQ010000015.1"/>
</dbReference>
<accession>A0A8J7LLA9</accession>
<dbReference type="EMBL" id="JADCKQ010000015">
    <property type="protein sequence ID" value="MBI1495185.1"/>
    <property type="molecule type" value="Genomic_DNA"/>
</dbReference>
<dbReference type="InterPro" id="IPR017946">
    <property type="entry name" value="PLC-like_Pdiesterase_TIM-brl"/>
</dbReference>
<name>A0A8J7LLA9_9RHOB</name>
<gene>
    <name evidence="2" type="ORF">H1D41_16185</name>
</gene>
<comment type="caution">
    <text evidence="2">The sequence shown here is derived from an EMBL/GenBank/DDBJ whole genome shotgun (WGS) entry which is preliminary data.</text>
</comment>
<keyword evidence="3" id="KW-1185">Reference proteome</keyword>
<evidence type="ECO:0000313" key="3">
    <source>
        <dbReference type="Proteomes" id="UP000640583"/>
    </source>
</evidence>
<dbReference type="SUPFAM" id="SSF51695">
    <property type="entry name" value="PLC-like phosphodiesterases"/>
    <property type="match status" value="1"/>
</dbReference>
<dbReference type="PROSITE" id="PS51704">
    <property type="entry name" value="GP_PDE"/>
    <property type="match status" value="1"/>
</dbReference>
<dbReference type="PANTHER" id="PTHR46211">
    <property type="entry name" value="GLYCEROPHOSPHORYL DIESTER PHOSPHODIESTERASE"/>
    <property type="match status" value="1"/>
</dbReference>